<dbReference type="EMBL" id="JBGMDY010000009">
    <property type="protein sequence ID" value="KAL2321721.1"/>
    <property type="molecule type" value="Genomic_DNA"/>
</dbReference>
<proteinExistence type="predicted"/>
<dbReference type="AlphaFoldDB" id="A0ABD1LE21"/>
<keyword evidence="1" id="KW-0472">Membrane</keyword>
<keyword evidence="1" id="KW-0812">Transmembrane</keyword>
<protein>
    <submittedName>
        <fullName evidence="2">Uncharacterized protein</fullName>
    </submittedName>
</protein>
<feature type="transmembrane region" description="Helical" evidence="1">
    <location>
        <begin position="24"/>
        <end position="49"/>
    </location>
</feature>
<organism evidence="2 3">
    <name type="scientific">Flemingia macrophylla</name>
    <dbReference type="NCBI Taxonomy" id="520843"/>
    <lineage>
        <taxon>Eukaryota</taxon>
        <taxon>Viridiplantae</taxon>
        <taxon>Streptophyta</taxon>
        <taxon>Embryophyta</taxon>
        <taxon>Tracheophyta</taxon>
        <taxon>Spermatophyta</taxon>
        <taxon>Magnoliopsida</taxon>
        <taxon>eudicotyledons</taxon>
        <taxon>Gunneridae</taxon>
        <taxon>Pentapetalae</taxon>
        <taxon>rosids</taxon>
        <taxon>fabids</taxon>
        <taxon>Fabales</taxon>
        <taxon>Fabaceae</taxon>
        <taxon>Papilionoideae</taxon>
        <taxon>50 kb inversion clade</taxon>
        <taxon>NPAAA clade</taxon>
        <taxon>indigoferoid/millettioid clade</taxon>
        <taxon>Phaseoleae</taxon>
        <taxon>Flemingia</taxon>
    </lineage>
</organism>
<keyword evidence="1" id="KW-1133">Transmembrane helix</keyword>
<comment type="caution">
    <text evidence="2">The sequence shown here is derived from an EMBL/GenBank/DDBJ whole genome shotgun (WGS) entry which is preliminary data.</text>
</comment>
<dbReference type="PANTHER" id="PTHR35107:SF2">
    <property type="entry name" value="EXPRESSED PROTEIN"/>
    <property type="match status" value="1"/>
</dbReference>
<accession>A0ABD1LE21</accession>
<evidence type="ECO:0000313" key="2">
    <source>
        <dbReference type="EMBL" id="KAL2321721.1"/>
    </source>
</evidence>
<dbReference type="Proteomes" id="UP001603857">
    <property type="component" value="Unassembled WGS sequence"/>
</dbReference>
<name>A0ABD1LE21_9FABA</name>
<sequence>MRLYPRFSSSAYDFSSFRDRTKDILSVAFTLLFGVGCGTLTATTMYLVWPVFATCHHIPYAYDNDEIQSTKKLSYVHMLATDVVTPSHPRV</sequence>
<reference evidence="2 3" key="1">
    <citation type="submission" date="2024-08" db="EMBL/GenBank/DDBJ databases">
        <title>Insights into the chromosomal genome structure of Flemingia macrophylla.</title>
        <authorList>
            <person name="Ding Y."/>
            <person name="Zhao Y."/>
            <person name="Bi W."/>
            <person name="Wu M."/>
            <person name="Zhao G."/>
            <person name="Gong Y."/>
            <person name="Li W."/>
            <person name="Zhang P."/>
        </authorList>
    </citation>
    <scope>NUCLEOTIDE SEQUENCE [LARGE SCALE GENOMIC DNA]</scope>
    <source>
        <strain evidence="2">DYQJB</strain>
        <tissue evidence="2">Leaf</tissue>
    </source>
</reference>
<evidence type="ECO:0000313" key="3">
    <source>
        <dbReference type="Proteomes" id="UP001603857"/>
    </source>
</evidence>
<keyword evidence="3" id="KW-1185">Reference proteome</keyword>
<evidence type="ECO:0000256" key="1">
    <source>
        <dbReference type="SAM" id="Phobius"/>
    </source>
</evidence>
<dbReference type="PANTHER" id="PTHR35107">
    <property type="entry name" value="EXPRESSED PROTEIN"/>
    <property type="match status" value="1"/>
</dbReference>
<gene>
    <name evidence="2" type="ORF">Fmac_026100</name>
</gene>